<proteinExistence type="inferred from homology"/>
<dbReference type="InterPro" id="IPR024872">
    <property type="entry name" value="HEXIM"/>
</dbReference>
<evidence type="ECO:0000256" key="4">
    <source>
        <dbReference type="ARBA" id="ARBA00023015"/>
    </source>
</evidence>
<dbReference type="GO" id="GO:0005737">
    <property type="term" value="C:cytoplasm"/>
    <property type="evidence" value="ECO:0007669"/>
    <property type="project" value="InterPro"/>
</dbReference>
<dbReference type="PANTHER" id="PTHR13469">
    <property type="entry name" value="HEXAMETHYLENE BISACETAMIDE INDUCIBLE 1"/>
    <property type="match status" value="1"/>
</dbReference>
<dbReference type="WBParaSite" id="SBAD_0001060901-mRNA-1">
    <property type="protein sequence ID" value="SBAD_0001060901-mRNA-1"/>
    <property type="gene ID" value="SBAD_0001060901"/>
</dbReference>
<name>A0A183J2Z7_9BILA</name>
<feature type="compositionally biased region" description="Gly residues" evidence="8">
    <location>
        <begin position="199"/>
        <end position="209"/>
    </location>
</feature>
<feature type="region of interest" description="Disordered" evidence="8">
    <location>
        <begin position="49"/>
        <end position="139"/>
    </location>
</feature>
<evidence type="ECO:0000256" key="3">
    <source>
        <dbReference type="ARBA" id="ARBA00022491"/>
    </source>
</evidence>
<dbReference type="GO" id="GO:0004861">
    <property type="term" value="F:cyclin-dependent protein serine/threonine kinase inhibitor activity"/>
    <property type="evidence" value="ECO:0007669"/>
    <property type="project" value="InterPro"/>
</dbReference>
<protein>
    <submittedName>
        <fullName evidence="11">Protein HEXIM1</fullName>
    </submittedName>
</protein>
<feature type="region of interest" description="Disordered" evidence="8">
    <location>
        <begin position="149"/>
        <end position="168"/>
    </location>
</feature>
<keyword evidence="7" id="KW-0539">Nucleus</keyword>
<accession>A0A183J2Z7</accession>
<dbReference type="PRINTS" id="PR02094">
    <property type="entry name" value="HEXIMFAMILY"/>
</dbReference>
<feature type="compositionally biased region" description="Gly residues" evidence="8">
    <location>
        <begin position="94"/>
        <end position="108"/>
    </location>
</feature>
<feature type="compositionally biased region" description="Basic residues" evidence="8">
    <location>
        <begin position="126"/>
        <end position="139"/>
    </location>
</feature>
<feature type="compositionally biased region" description="Basic and acidic residues" evidence="8">
    <location>
        <begin position="325"/>
        <end position="340"/>
    </location>
</feature>
<comment type="similarity">
    <text evidence="2">Belongs to the HEXIM family.</text>
</comment>
<dbReference type="Proteomes" id="UP000270296">
    <property type="component" value="Unassembled WGS sequence"/>
</dbReference>
<keyword evidence="5" id="KW-0175">Coiled coil</keyword>
<evidence type="ECO:0000256" key="6">
    <source>
        <dbReference type="ARBA" id="ARBA00023163"/>
    </source>
</evidence>
<dbReference type="Pfam" id="PF15313">
    <property type="entry name" value="HEXIM"/>
    <property type="match status" value="1"/>
</dbReference>
<keyword evidence="10" id="KW-1185">Reference proteome</keyword>
<dbReference type="GO" id="GO:0005654">
    <property type="term" value="C:nucleoplasm"/>
    <property type="evidence" value="ECO:0007669"/>
    <property type="project" value="TreeGrafter"/>
</dbReference>
<evidence type="ECO:0000313" key="11">
    <source>
        <dbReference type="WBParaSite" id="SBAD_0001060901-mRNA-1"/>
    </source>
</evidence>
<dbReference type="PANTHER" id="PTHR13469:SF8">
    <property type="entry name" value="HEXIM P-TEFB COMPLEX SUBUNIT 1"/>
    <property type="match status" value="1"/>
</dbReference>
<dbReference type="GO" id="GO:0000122">
    <property type="term" value="P:negative regulation of transcription by RNA polymerase II"/>
    <property type="evidence" value="ECO:0007669"/>
    <property type="project" value="InterPro"/>
</dbReference>
<dbReference type="AlphaFoldDB" id="A0A183J2Z7"/>
<dbReference type="EMBL" id="UZAM01013814">
    <property type="protein sequence ID" value="VDP30206.1"/>
    <property type="molecule type" value="Genomic_DNA"/>
</dbReference>
<evidence type="ECO:0000313" key="9">
    <source>
        <dbReference type="EMBL" id="VDP30206.1"/>
    </source>
</evidence>
<reference evidence="9 10" key="2">
    <citation type="submission" date="2018-11" db="EMBL/GenBank/DDBJ databases">
        <authorList>
            <consortium name="Pathogen Informatics"/>
        </authorList>
    </citation>
    <scope>NUCLEOTIDE SEQUENCE [LARGE SCALE GENOMIC DNA]</scope>
</reference>
<dbReference type="Gene3D" id="6.10.250.2910">
    <property type="match status" value="1"/>
</dbReference>
<gene>
    <name evidence="9" type="ORF">SBAD_LOCUS10245</name>
</gene>
<feature type="region of interest" description="Disordered" evidence="8">
    <location>
        <begin position="314"/>
        <end position="347"/>
    </location>
</feature>
<dbReference type="GO" id="GO:0097322">
    <property type="term" value="F:7SK snRNA binding"/>
    <property type="evidence" value="ECO:0007669"/>
    <property type="project" value="TreeGrafter"/>
</dbReference>
<evidence type="ECO:0000256" key="1">
    <source>
        <dbReference type="ARBA" id="ARBA00004123"/>
    </source>
</evidence>
<evidence type="ECO:0000256" key="7">
    <source>
        <dbReference type="ARBA" id="ARBA00023242"/>
    </source>
</evidence>
<keyword evidence="3" id="KW-0678">Repressor</keyword>
<feature type="compositionally biased region" description="Basic and acidic residues" evidence="8">
    <location>
        <begin position="76"/>
        <end position="86"/>
    </location>
</feature>
<keyword evidence="4" id="KW-0805">Transcription regulation</keyword>
<keyword evidence="6" id="KW-0804">Transcription</keyword>
<dbReference type="OrthoDB" id="10058500at2759"/>
<evidence type="ECO:0000256" key="5">
    <source>
        <dbReference type="ARBA" id="ARBA00023054"/>
    </source>
</evidence>
<feature type="region of interest" description="Disordered" evidence="8">
    <location>
        <begin position="187"/>
        <end position="217"/>
    </location>
</feature>
<reference evidence="11" key="1">
    <citation type="submission" date="2016-06" db="UniProtKB">
        <authorList>
            <consortium name="WormBaseParasite"/>
        </authorList>
    </citation>
    <scope>IDENTIFICATION</scope>
</reference>
<evidence type="ECO:0000256" key="2">
    <source>
        <dbReference type="ARBA" id="ARBA00008409"/>
    </source>
</evidence>
<evidence type="ECO:0000313" key="10">
    <source>
        <dbReference type="Proteomes" id="UP000270296"/>
    </source>
</evidence>
<evidence type="ECO:0000256" key="8">
    <source>
        <dbReference type="SAM" id="MobiDB-lite"/>
    </source>
</evidence>
<sequence>MDTGRQSECTGPAGTAVDSVRVSVTAVAAVRADGRCPPQQSIIDVAAAAVSTAAPSGGDSRDSGEEITMNNDDGEGELRLKRKGDIGEGQDDVSGGGGGDGGDGGCGCGVTRNDQEAAGNDGGGAGKKRRKRRRRARRRRWKPYFKLTVEERRRLEEREERRAERIRAERDDLASVDAIVDTIRQRRATVTTTGDESAGSGGSPAGGKGDSLNSSGTDYSVMEREFDLDYESVYAERLESMTKAELVADYVQLEKELAAVRTELLAKNRYIAELEARLSLDDRQQAAAAAAATAPTPTPTRTVVNGHSAAAAAMAGLPYDGQDDEDHRMNDDDVYEDGKRHLPPANV</sequence>
<comment type="subcellular location">
    <subcellularLocation>
        <location evidence="1">Nucleus</location>
    </subcellularLocation>
</comment>
<organism evidence="11">
    <name type="scientific">Soboliphyme baturini</name>
    <dbReference type="NCBI Taxonomy" id="241478"/>
    <lineage>
        <taxon>Eukaryota</taxon>
        <taxon>Metazoa</taxon>
        <taxon>Ecdysozoa</taxon>
        <taxon>Nematoda</taxon>
        <taxon>Enoplea</taxon>
        <taxon>Dorylaimia</taxon>
        <taxon>Dioctophymatida</taxon>
        <taxon>Dioctophymatoidea</taxon>
        <taxon>Soboliphymatidae</taxon>
        <taxon>Soboliphyme</taxon>
    </lineage>
</organism>